<gene>
    <name evidence="1" type="ORF">BC343_16180</name>
</gene>
<dbReference type="AlphaFoldDB" id="A0A1S9P8X9"/>
<dbReference type="EMBL" id="MBTF01000037">
    <property type="protein sequence ID" value="OOQ57068.1"/>
    <property type="molecule type" value="Genomic_DNA"/>
</dbReference>
<dbReference type="Gene3D" id="3.40.50.2000">
    <property type="entry name" value="Glycogen Phosphorylase B"/>
    <property type="match status" value="1"/>
</dbReference>
<sequence length="390" mass="42776">MKFDLYLSEMSVSDKHGGGLTLQRILGDDLNSIEKFVHVNRFAADYNVKGDFAGRAMDLFSIWETDLLRTLIGRSRASRMSKRLPMIKMHANRAAKKIAATFAGKQELTALVCPQGANAIFTLEALKKLKPVKYITWVMDDHLVRYQNDAWQYPDGTEEVFANHLRQAAHVFVISPDMQAFYKERFSVESTVLFGSSGAAANTLVQNGSVAGKLKIGYFGAVAAWQKDALAAVGAALKGTDVQLDIYSGINKLPPELDAEGVNFRGSVPPAQVLTQMQNYDAVLIPISFQQKLRNMSQFNIATKMSEYLACGLPILAVGPPYAAMINYLGNNKAAVTVASASEADIRAGFAQLRNAEHTAKLLKNAQKLVEDEVGTAPMHKVWQSVAAKW</sequence>
<keyword evidence="2" id="KW-1185">Reference proteome</keyword>
<comment type="caution">
    <text evidence="1">The sequence shown here is derived from an EMBL/GenBank/DDBJ whole genome shotgun (WGS) entry which is preliminary data.</text>
</comment>
<name>A0A1S9P8X9_9SPHI</name>
<proteinExistence type="predicted"/>
<dbReference type="OrthoDB" id="1100717at2"/>
<dbReference type="RefSeq" id="WP_078350937.1">
    <property type="nucleotide sequence ID" value="NZ_MBTF01000037.1"/>
</dbReference>
<organism evidence="1 2">
    <name type="scientific">Mucilaginibacter pedocola</name>
    <dbReference type="NCBI Taxonomy" id="1792845"/>
    <lineage>
        <taxon>Bacteria</taxon>
        <taxon>Pseudomonadati</taxon>
        <taxon>Bacteroidota</taxon>
        <taxon>Sphingobacteriia</taxon>
        <taxon>Sphingobacteriales</taxon>
        <taxon>Sphingobacteriaceae</taxon>
        <taxon>Mucilaginibacter</taxon>
    </lineage>
</organism>
<evidence type="ECO:0008006" key="3">
    <source>
        <dbReference type="Google" id="ProtNLM"/>
    </source>
</evidence>
<evidence type="ECO:0000313" key="2">
    <source>
        <dbReference type="Proteomes" id="UP000189739"/>
    </source>
</evidence>
<protein>
    <recommendedName>
        <fullName evidence="3">Glycosyltransferase subfamily 4-like N-terminal domain-containing protein</fullName>
    </recommendedName>
</protein>
<accession>A0A1S9P8X9</accession>
<reference evidence="1 2" key="1">
    <citation type="submission" date="2016-07" db="EMBL/GenBank/DDBJ databases">
        <title>Genomic analysis of zinc-resistant bacterium Mucilaginibacter pedocola TBZ30.</title>
        <authorList>
            <person name="Huang J."/>
            <person name="Tang J."/>
        </authorList>
    </citation>
    <scope>NUCLEOTIDE SEQUENCE [LARGE SCALE GENOMIC DNA]</scope>
    <source>
        <strain evidence="1 2">TBZ30</strain>
    </source>
</reference>
<evidence type="ECO:0000313" key="1">
    <source>
        <dbReference type="EMBL" id="OOQ57068.1"/>
    </source>
</evidence>
<dbReference type="SUPFAM" id="SSF53756">
    <property type="entry name" value="UDP-Glycosyltransferase/glycogen phosphorylase"/>
    <property type="match status" value="1"/>
</dbReference>
<dbReference type="Proteomes" id="UP000189739">
    <property type="component" value="Unassembled WGS sequence"/>
</dbReference>
<dbReference type="STRING" id="1792845.BC343_16180"/>